<feature type="transmembrane region" description="Helical" evidence="2">
    <location>
        <begin position="103"/>
        <end position="125"/>
    </location>
</feature>
<keyword evidence="2" id="KW-1133">Transmembrane helix</keyword>
<dbReference type="CDD" id="cd06257">
    <property type="entry name" value="DnaJ"/>
    <property type="match status" value="1"/>
</dbReference>
<protein>
    <recommendedName>
        <fullName evidence="3">J domain-containing protein</fullName>
    </recommendedName>
</protein>
<organism evidence="4 5">
    <name type="scientific">Candidatus Synechococcus spongiarum 142</name>
    <dbReference type="NCBI Taxonomy" id="1608213"/>
    <lineage>
        <taxon>Bacteria</taxon>
        <taxon>Bacillati</taxon>
        <taxon>Cyanobacteriota</taxon>
        <taxon>Cyanophyceae</taxon>
        <taxon>Synechococcales</taxon>
        <taxon>Synechococcaceae</taxon>
        <taxon>Synechococcus</taxon>
    </lineage>
</organism>
<dbReference type="PRINTS" id="PR00625">
    <property type="entry name" value="JDOMAIN"/>
</dbReference>
<dbReference type="SMART" id="SM00271">
    <property type="entry name" value="DnaJ"/>
    <property type="match status" value="1"/>
</dbReference>
<dbReference type="Gene3D" id="1.10.287.110">
    <property type="entry name" value="DnaJ domain"/>
    <property type="match status" value="1"/>
</dbReference>
<keyword evidence="2" id="KW-0812">Transmembrane</keyword>
<keyword evidence="1" id="KW-0143">Chaperone</keyword>
<accession>A0A6N3XC79</accession>
<feature type="domain" description="J" evidence="3">
    <location>
        <begin position="5"/>
        <end position="71"/>
    </location>
</feature>
<dbReference type="EMBL" id="JXUO01000049">
    <property type="protein sequence ID" value="KKZ15208.1"/>
    <property type="molecule type" value="Genomic_DNA"/>
</dbReference>
<dbReference type="Pfam" id="PF00226">
    <property type="entry name" value="DnaJ"/>
    <property type="match status" value="1"/>
</dbReference>
<name>A0A6N3XC79_9SYNE</name>
<sequence length="128" mass="14443">MYLLDYYRVLQVPRHADRATLRQAFLRLCKQHHPDTTTLPAAVASERFRLIKMAYATLQDPAARQRHDAWLRQYSPTTAAPAGMQTIQERPISPERPLSGGEWLALMLLSCTLLICAGLASILVLQQS</sequence>
<evidence type="ECO:0000256" key="1">
    <source>
        <dbReference type="ARBA" id="ARBA00023186"/>
    </source>
</evidence>
<gene>
    <name evidence="4" type="ORF">TH68_01615</name>
</gene>
<dbReference type="InterPro" id="IPR001623">
    <property type="entry name" value="DnaJ_domain"/>
</dbReference>
<keyword evidence="2" id="KW-0472">Membrane</keyword>
<evidence type="ECO:0000256" key="2">
    <source>
        <dbReference type="SAM" id="Phobius"/>
    </source>
</evidence>
<evidence type="ECO:0000313" key="4">
    <source>
        <dbReference type="EMBL" id="KKZ15208.1"/>
    </source>
</evidence>
<proteinExistence type="predicted"/>
<dbReference type="PANTHER" id="PTHR44145:SF3">
    <property type="entry name" value="DNAJ HOMOLOG SUBFAMILY A MEMBER 3, MITOCHONDRIAL"/>
    <property type="match status" value="1"/>
</dbReference>
<dbReference type="PROSITE" id="PS50076">
    <property type="entry name" value="DNAJ_2"/>
    <property type="match status" value="1"/>
</dbReference>
<dbReference type="SUPFAM" id="SSF46565">
    <property type="entry name" value="Chaperone J-domain"/>
    <property type="match status" value="1"/>
</dbReference>
<comment type="caution">
    <text evidence="4">The sequence shown here is derived from an EMBL/GenBank/DDBJ whole genome shotgun (WGS) entry which is preliminary data.</text>
</comment>
<dbReference type="InterPro" id="IPR051938">
    <property type="entry name" value="Apopto_cytoskel_mod"/>
</dbReference>
<reference evidence="4 5" key="1">
    <citation type="submission" date="2015-01" db="EMBL/GenBank/DDBJ databases">
        <title>Lifestyle Evolution in Cyanobacterial Symbionts of Sponges.</title>
        <authorList>
            <person name="Burgsdorf I."/>
            <person name="Slaby B.M."/>
            <person name="Handley K.M."/>
            <person name="Haber M."/>
            <person name="Blom J."/>
            <person name="Marshall C.W."/>
            <person name="Gilbert J.A."/>
            <person name="Hentschel U."/>
            <person name="Steindler L."/>
        </authorList>
    </citation>
    <scope>NUCLEOTIDE SEQUENCE [LARGE SCALE GENOMIC DNA]</scope>
    <source>
        <strain evidence="4">142</strain>
    </source>
</reference>
<dbReference type="AlphaFoldDB" id="A0A6N3XC79"/>
<evidence type="ECO:0000259" key="3">
    <source>
        <dbReference type="PROSITE" id="PS50076"/>
    </source>
</evidence>
<dbReference type="InterPro" id="IPR036869">
    <property type="entry name" value="J_dom_sf"/>
</dbReference>
<dbReference type="PANTHER" id="PTHR44145">
    <property type="entry name" value="DNAJ HOMOLOG SUBFAMILY A MEMBER 3, MITOCHONDRIAL"/>
    <property type="match status" value="1"/>
</dbReference>
<evidence type="ECO:0000313" key="5">
    <source>
        <dbReference type="Proteomes" id="UP000035054"/>
    </source>
</evidence>
<dbReference type="Proteomes" id="UP000035054">
    <property type="component" value="Unassembled WGS sequence"/>
</dbReference>